<accession>A0A0D6B8V4</accession>
<dbReference type="NCBIfam" id="TIGR03373">
    <property type="entry name" value="VI_minor_4"/>
    <property type="match status" value="1"/>
</dbReference>
<dbReference type="PATRIC" id="fig|35806.4.peg.4544"/>
<name>A0A0D6B8V4_RHOSU</name>
<gene>
    <name evidence="1" type="ORF">NHU_04439</name>
</gene>
<dbReference type="RefSeq" id="WP_060836676.1">
    <property type="nucleotide sequence ID" value="NZ_JAESJH010000019.1"/>
</dbReference>
<keyword evidence="1" id="KW-0614">Plasmid</keyword>
<dbReference type="EMBL" id="AP014801">
    <property type="protein sequence ID" value="BAQ71552.1"/>
    <property type="molecule type" value="Genomic_DNA"/>
</dbReference>
<reference evidence="1 2" key="1">
    <citation type="submission" date="2015-02" db="EMBL/GenBank/DDBJ databases">
        <title>Genome sequene of Rhodovulum sulfidophilum DSM 2351.</title>
        <authorList>
            <person name="Nagao N."/>
        </authorList>
    </citation>
    <scope>NUCLEOTIDE SEQUENCE [LARGE SCALE GENOMIC DNA]</scope>
    <source>
        <strain evidence="1 2">DSM 2351</strain>
        <plasmid evidence="2">Plasmid Plasmid1 DNA</plasmid>
    </source>
</reference>
<protein>
    <submittedName>
        <fullName evidence="1">Serine/threonine phosphoprotein phosphatase</fullName>
    </submittedName>
</protein>
<organism evidence="1 2">
    <name type="scientific">Rhodovulum sulfidophilum</name>
    <name type="common">Rhodobacter sulfidophilus</name>
    <dbReference type="NCBI Taxonomy" id="35806"/>
    <lineage>
        <taxon>Bacteria</taxon>
        <taxon>Pseudomonadati</taxon>
        <taxon>Pseudomonadota</taxon>
        <taxon>Alphaproteobacteria</taxon>
        <taxon>Rhodobacterales</taxon>
        <taxon>Paracoccaceae</taxon>
        <taxon>Rhodovulum</taxon>
    </lineage>
</organism>
<evidence type="ECO:0000313" key="2">
    <source>
        <dbReference type="Proteomes" id="UP000064912"/>
    </source>
</evidence>
<dbReference type="AlphaFoldDB" id="A0A0D6B8V4"/>
<proteinExistence type="predicted"/>
<dbReference type="KEGG" id="rsu:NHU_04439"/>
<dbReference type="eggNOG" id="COG3913">
    <property type="taxonomic scope" value="Bacteria"/>
</dbReference>
<dbReference type="InterPro" id="IPR017748">
    <property type="entry name" value="TagF"/>
</dbReference>
<dbReference type="InterPro" id="IPR038225">
    <property type="entry name" value="TagF_sf"/>
</dbReference>
<sequence>MTVAGRASIGLLGKHPGYGDFLRAGLSDGVADGLTGWIDATLAELRDELGQDWGPFWDGAQELRFRVGRAVLGRTLAGVLRPSCDRVGRRYPLLLLTEGAEVAPPTASDASQDLWEALSAHLDGAEPGHGARALLRGLDLAIEAEPAGRAAEGPVVWAHRPDGDLGALLRAARPVEAERAELLRAQFWTPGNGPCAAQWLAGTGLPEARALAWMLAGVPCDRGDAGAQQ</sequence>
<dbReference type="Pfam" id="PF09867">
    <property type="entry name" value="TagF_N"/>
    <property type="match status" value="1"/>
</dbReference>
<evidence type="ECO:0000313" key="1">
    <source>
        <dbReference type="EMBL" id="BAQ71552.1"/>
    </source>
</evidence>
<dbReference type="Proteomes" id="UP000064912">
    <property type="component" value="Plasmid Plasmid1"/>
</dbReference>
<dbReference type="Gene3D" id="3.40.1730.10">
    <property type="entry name" value="pa0076 domain"/>
    <property type="match status" value="1"/>
</dbReference>
<geneLocation type="plasmid" evidence="2">
    <name>Plasmid1 DNA</name>
</geneLocation>